<gene>
    <name evidence="1" type="ordered locus">XF_0574</name>
</gene>
<accession>Q9PFT3</accession>
<dbReference type="PIR" id="H82787">
    <property type="entry name" value="H82787"/>
</dbReference>
<reference evidence="1 2" key="1">
    <citation type="journal article" date="2000" name="Nature">
        <title>The genome sequence of the plant pathogen Xylella fastidiosa.</title>
        <authorList>
            <person name="Simpson A.J."/>
            <person name="Reinach F.C."/>
            <person name="Arruda P."/>
            <person name="Abreu F.A."/>
            <person name="Acencio M."/>
            <person name="Alvarenga R."/>
            <person name="Alves L.M."/>
            <person name="Araya J.E."/>
            <person name="Baia G.S."/>
            <person name="Baptista C.S."/>
            <person name="Barros M.H."/>
            <person name="Bonaccorsi E.D."/>
            <person name="Bordin S."/>
            <person name="Bove J.M."/>
            <person name="Briones M.R."/>
            <person name="Bueno M.R."/>
            <person name="Camargo A.A."/>
            <person name="Camargo L.E."/>
            <person name="Carraro D.M."/>
            <person name="Carrer H."/>
            <person name="Colauto N.B."/>
            <person name="Colombo C."/>
            <person name="Costa F.F."/>
            <person name="Costa M.C."/>
            <person name="Costa-Neto C.M."/>
            <person name="Coutinho L.L."/>
            <person name="Cristofani M."/>
            <person name="Dias-Neto E."/>
            <person name="Docena C."/>
            <person name="El-Dorry H."/>
            <person name="Facincani A.P."/>
            <person name="Ferreira A.J."/>
            <person name="Ferreira V.C."/>
            <person name="Ferro J.A."/>
            <person name="Fraga J.S."/>
            <person name="Franca S.C."/>
            <person name="Franco M.C."/>
            <person name="Frohme M."/>
            <person name="Furlan L.R."/>
            <person name="Garnier M."/>
            <person name="Goldman G.H."/>
            <person name="Goldman M.H."/>
            <person name="Gomes S.L."/>
            <person name="Gruber A."/>
            <person name="Ho P.L."/>
            <person name="Hoheisel J.D."/>
            <person name="Junqueira M.L."/>
            <person name="Kemper E.L."/>
            <person name="Kitajima J.P."/>
            <person name="Krieger J.E."/>
            <person name="Kuramae E.E."/>
            <person name="Laigret F."/>
            <person name="Lambais M.R."/>
            <person name="Leite L.C."/>
            <person name="Lemos E.G."/>
            <person name="Lemos M.V."/>
            <person name="Lopes S.A."/>
            <person name="Lopes C.R."/>
            <person name="Machado J.A."/>
            <person name="Machado M.A."/>
            <person name="Madeira A.M."/>
            <person name="Madeira H.M."/>
            <person name="Marino C.L."/>
            <person name="Marques M.V."/>
            <person name="Martins E.A."/>
            <person name="Martins E.M."/>
            <person name="Matsukuma A.Y."/>
            <person name="Menck C.F."/>
            <person name="Miracca E.C."/>
            <person name="Miyaki C.Y."/>
            <person name="Monteriro-Vitorello C.B."/>
            <person name="Moon D.H."/>
            <person name="Nagai M.A."/>
            <person name="Nascimento A.L."/>
            <person name="Netto L.E."/>
            <person name="Nhani A.Jr."/>
            <person name="Nobrega F.G."/>
            <person name="Nunes L.R."/>
            <person name="Oliveira M.A."/>
            <person name="de Oliveira M.C."/>
            <person name="de Oliveira R.C."/>
            <person name="Palmieri D.A."/>
            <person name="Paris A."/>
            <person name="Peixoto B.R."/>
            <person name="Pereira G.A."/>
            <person name="Pereira H.A.Jr."/>
            <person name="Pesquero J.B."/>
            <person name="Quaggio R.B."/>
            <person name="Roberto P.G."/>
            <person name="Rodrigues V."/>
            <person name="de M Rosa A.J."/>
            <person name="de Rosa V.E.Jr."/>
            <person name="de Sa R.G."/>
            <person name="Santelli R.V."/>
            <person name="Sawasaki H.E."/>
            <person name="da Silva A.C."/>
            <person name="da Silva A.M."/>
            <person name="da Silva F.R."/>
            <person name="da Silva W.A.Jr."/>
            <person name="da Silveira J.F."/>
            <person name="Silvestri M.L."/>
            <person name="Siqueira W.J."/>
            <person name="de Souza A.A."/>
            <person name="de Souza A.P."/>
            <person name="Terenzi M.F."/>
            <person name="Truffi D."/>
            <person name="Tsai S.M."/>
            <person name="Tsuhako M.H."/>
            <person name="Vallada H."/>
            <person name="Van Sluys M.A."/>
            <person name="Verjovski-Almeida S."/>
            <person name="Vettore A.L."/>
            <person name="Zago M.A."/>
            <person name="Zatz M."/>
            <person name="Meidanis J."/>
            <person name="Setubal J.C."/>
        </authorList>
    </citation>
    <scope>NUCLEOTIDE SEQUENCE [LARGE SCALE GENOMIC DNA]</scope>
    <source>
        <strain evidence="1 2">9a5c</strain>
    </source>
</reference>
<dbReference type="EMBL" id="AE003849">
    <property type="protein sequence ID" value="AAF83384.1"/>
    <property type="molecule type" value="Genomic_DNA"/>
</dbReference>
<sequence>MLVSAMSRCRGVWSELARYRHTYCFTFSCFGNATRGVLAWLASLFSGGCVAFPMGKGHVSRVQAVVVSILQCYACFESLSCFPNEYVIARLLGPGNTDLRCGLMFGYFLGWRSQQGACFLSAICTSIALRCFKQWD</sequence>
<proteinExistence type="predicted"/>
<dbReference type="KEGG" id="xfa:XF_0574"/>
<evidence type="ECO:0000313" key="2">
    <source>
        <dbReference type="Proteomes" id="UP000000812"/>
    </source>
</evidence>
<dbReference type="STRING" id="160492.XF_0574"/>
<protein>
    <submittedName>
        <fullName evidence="1">Uncharacterized protein</fullName>
    </submittedName>
</protein>
<dbReference type="HOGENOM" id="CLU_155315_0_0_6"/>
<dbReference type="Proteomes" id="UP000000812">
    <property type="component" value="Chromosome"/>
</dbReference>
<organism evidence="1 2">
    <name type="scientific">Xylella fastidiosa (strain 9a5c)</name>
    <dbReference type="NCBI Taxonomy" id="160492"/>
    <lineage>
        <taxon>Bacteria</taxon>
        <taxon>Pseudomonadati</taxon>
        <taxon>Pseudomonadota</taxon>
        <taxon>Gammaproteobacteria</taxon>
        <taxon>Lysobacterales</taxon>
        <taxon>Lysobacteraceae</taxon>
        <taxon>Xylella</taxon>
    </lineage>
</organism>
<dbReference type="AlphaFoldDB" id="Q9PFT3"/>
<evidence type="ECO:0000313" key="1">
    <source>
        <dbReference type="EMBL" id="AAF83384.1"/>
    </source>
</evidence>
<name>Q9PFT3_XYLFA</name>